<proteinExistence type="predicted"/>
<evidence type="ECO:0000256" key="9">
    <source>
        <dbReference type="ARBA" id="ARBA00022889"/>
    </source>
</evidence>
<evidence type="ECO:0000256" key="3">
    <source>
        <dbReference type="ARBA" id="ARBA00004285"/>
    </source>
</evidence>
<evidence type="ECO:0000256" key="8">
    <source>
        <dbReference type="ARBA" id="ARBA00022737"/>
    </source>
</evidence>
<dbReference type="PANTHER" id="PTHR11481:SF5">
    <property type="entry name" value="PLATELET ENDOTHELIAL CELL ADHESION MOLECULE"/>
    <property type="match status" value="1"/>
</dbReference>
<dbReference type="GeneID" id="115818901"/>
<evidence type="ECO:0000256" key="18">
    <source>
        <dbReference type="SAM" id="Phobius"/>
    </source>
</evidence>
<evidence type="ECO:0000256" key="4">
    <source>
        <dbReference type="ARBA" id="ARBA00022475"/>
    </source>
</evidence>
<feature type="transmembrane region" description="Helical" evidence="18">
    <location>
        <begin position="583"/>
        <end position="603"/>
    </location>
</feature>
<keyword evidence="5" id="KW-0597">Phosphoprotein</keyword>
<reference evidence="22" key="1">
    <citation type="submission" date="2025-08" db="UniProtKB">
        <authorList>
            <consortium name="RefSeq"/>
        </authorList>
    </citation>
    <scope>IDENTIFICATION</scope>
</reference>
<evidence type="ECO:0000256" key="1">
    <source>
        <dbReference type="ARBA" id="ARBA00004251"/>
    </source>
</evidence>
<keyword evidence="13" id="KW-1015">Disulfide bond</keyword>
<feature type="domain" description="Ig-like" evidence="20">
    <location>
        <begin position="213"/>
        <end position="294"/>
    </location>
</feature>
<feature type="region of interest" description="Disordered" evidence="17">
    <location>
        <begin position="650"/>
        <end position="697"/>
    </location>
</feature>
<dbReference type="Proteomes" id="UP000504632">
    <property type="component" value="Chromosome 8"/>
</dbReference>
<evidence type="ECO:0000256" key="7">
    <source>
        <dbReference type="ARBA" id="ARBA00022729"/>
    </source>
</evidence>
<evidence type="ECO:0000313" key="21">
    <source>
        <dbReference type="Proteomes" id="UP000504632"/>
    </source>
</evidence>
<accession>A0A6J2VYY7</accession>
<dbReference type="PANTHER" id="PTHR11481">
    <property type="entry name" value="IMMUNOGLOBULIN FC RECEPTOR"/>
    <property type="match status" value="1"/>
</dbReference>
<feature type="domain" description="Ig-like" evidence="20">
    <location>
        <begin position="302"/>
        <end position="385"/>
    </location>
</feature>
<dbReference type="InterPro" id="IPR003599">
    <property type="entry name" value="Ig_sub"/>
</dbReference>
<dbReference type="InterPro" id="IPR036179">
    <property type="entry name" value="Ig-like_dom_sf"/>
</dbReference>
<evidence type="ECO:0000256" key="5">
    <source>
        <dbReference type="ARBA" id="ARBA00022553"/>
    </source>
</evidence>
<evidence type="ECO:0000256" key="13">
    <source>
        <dbReference type="ARBA" id="ARBA00023157"/>
    </source>
</evidence>
<keyword evidence="6 18" id="KW-0812">Transmembrane</keyword>
<dbReference type="RefSeq" id="XP_030638260.1">
    <property type="nucleotide sequence ID" value="XM_030782400.1"/>
</dbReference>
<dbReference type="PROSITE" id="PS50835">
    <property type="entry name" value="IG_LIKE"/>
    <property type="match status" value="4"/>
</dbReference>
<dbReference type="GO" id="GO:0007166">
    <property type="term" value="P:cell surface receptor signaling pathway"/>
    <property type="evidence" value="ECO:0007669"/>
    <property type="project" value="TreeGrafter"/>
</dbReference>
<evidence type="ECO:0000256" key="15">
    <source>
        <dbReference type="ARBA" id="ARBA00023319"/>
    </source>
</evidence>
<evidence type="ECO:0000256" key="11">
    <source>
        <dbReference type="ARBA" id="ARBA00022989"/>
    </source>
</evidence>
<keyword evidence="8" id="KW-0677">Repeat</keyword>
<gene>
    <name evidence="22" type="primary">pecam1b</name>
</gene>
<dbReference type="InterPro" id="IPR050488">
    <property type="entry name" value="Ig_Fc_receptor"/>
</dbReference>
<evidence type="ECO:0000313" key="22">
    <source>
        <dbReference type="RefSeq" id="XP_030638260.1"/>
    </source>
</evidence>
<comment type="subcellular location">
    <subcellularLocation>
        <location evidence="2">Cell junction</location>
    </subcellularLocation>
    <subcellularLocation>
        <location evidence="1">Cell membrane</location>
        <topology evidence="1">Single-pass type I membrane protein</topology>
    </subcellularLocation>
    <subcellularLocation>
        <location evidence="3">Membrane raft</location>
    </subcellularLocation>
</comment>
<evidence type="ECO:0000256" key="12">
    <source>
        <dbReference type="ARBA" id="ARBA00023136"/>
    </source>
</evidence>
<name>A0A6J2VYY7_CHACN</name>
<dbReference type="OrthoDB" id="9950534at2759"/>
<dbReference type="GO" id="GO:0098742">
    <property type="term" value="P:cell-cell adhesion via plasma-membrane adhesion molecules"/>
    <property type="evidence" value="ECO:0007669"/>
    <property type="project" value="TreeGrafter"/>
</dbReference>
<keyword evidence="10" id="KW-0965">Cell junction</keyword>
<dbReference type="Pfam" id="PF13927">
    <property type="entry name" value="Ig_3"/>
    <property type="match status" value="1"/>
</dbReference>
<dbReference type="SUPFAM" id="SSF48726">
    <property type="entry name" value="Immunoglobulin"/>
    <property type="match status" value="4"/>
</dbReference>
<evidence type="ECO:0000256" key="16">
    <source>
        <dbReference type="ARBA" id="ARBA00049765"/>
    </source>
</evidence>
<dbReference type="GO" id="GO:0006955">
    <property type="term" value="P:immune response"/>
    <property type="evidence" value="ECO:0007669"/>
    <property type="project" value="TreeGrafter"/>
</dbReference>
<feature type="chain" id="PRO_5026647810" description="Platelet endothelial cell adhesion molecule" evidence="19">
    <location>
        <begin position="19"/>
        <end position="742"/>
    </location>
</feature>
<evidence type="ECO:0000256" key="17">
    <source>
        <dbReference type="SAM" id="MobiDB-lite"/>
    </source>
</evidence>
<keyword evidence="4" id="KW-1003">Cell membrane</keyword>
<dbReference type="Pfam" id="PF17736">
    <property type="entry name" value="Ig_C17orf99"/>
    <property type="match status" value="1"/>
</dbReference>
<organism evidence="21 22">
    <name type="scientific">Chanos chanos</name>
    <name type="common">Milkfish</name>
    <name type="synonym">Mugil chanos</name>
    <dbReference type="NCBI Taxonomy" id="29144"/>
    <lineage>
        <taxon>Eukaryota</taxon>
        <taxon>Metazoa</taxon>
        <taxon>Chordata</taxon>
        <taxon>Craniata</taxon>
        <taxon>Vertebrata</taxon>
        <taxon>Euteleostomi</taxon>
        <taxon>Actinopterygii</taxon>
        <taxon>Neopterygii</taxon>
        <taxon>Teleostei</taxon>
        <taxon>Ostariophysi</taxon>
        <taxon>Gonorynchiformes</taxon>
        <taxon>Chanidae</taxon>
        <taxon>Chanos</taxon>
    </lineage>
</organism>
<evidence type="ECO:0000256" key="2">
    <source>
        <dbReference type="ARBA" id="ARBA00004282"/>
    </source>
</evidence>
<feature type="signal peptide" evidence="19">
    <location>
        <begin position="1"/>
        <end position="18"/>
    </location>
</feature>
<keyword evidence="12 18" id="KW-0472">Membrane</keyword>
<dbReference type="SMART" id="SM00409">
    <property type="entry name" value="IG"/>
    <property type="match status" value="5"/>
</dbReference>
<dbReference type="Pfam" id="PF13895">
    <property type="entry name" value="Ig_2"/>
    <property type="match status" value="2"/>
</dbReference>
<dbReference type="GO" id="GO:0004888">
    <property type="term" value="F:transmembrane signaling receptor activity"/>
    <property type="evidence" value="ECO:0007669"/>
    <property type="project" value="TreeGrafter"/>
</dbReference>
<dbReference type="GO" id="GO:0009897">
    <property type="term" value="C:external side of plasma membrane"/>
    <property type="evidence" value="ECO:0007669"/>
    <property type="project" value="TreeGrafter"/>
</dbReference>
<keyword evidence="7 19" id="KW-0732">Signal</keyword>
<evidence type="ECO:0000256" key="10">
    <source>
        <dbReference type="ARBA" id="ARBA00022949"/>
    </source>
</evidence>
<dbReference type="AlphaFoldDB" id="A0A6J2VYY7"/>
<protein>
    <recommendedName>
        <fullName evidence="16">Platelet endothelial cell adhesion molecule</fullName>
    </recommendedName>
</protein>
<dbReference type="GO" id="GO:0045121">
    <property type="term" value="C:membrane raft"/>
    <property type="evidence" value="ECO:0007669"/>
    <property type="project" value="UniProtKB-SubCell"/>
</dbReference>
<keyword evidence="15" id="KW-0393">Immunoglobulin domain</keyword>
<feature type="domain" description="Ig-like" evidence="20">
    <location>
        <begin position="25"/>
        <end position="113"/>
    </location>
</feature>
<dbReference type="InterPro" id="IPR040878">
    <property type="entry name" value="IL-40-like_Ig"/>
</dbReference>
<dbReference type="Gene3D" id="2.60.40.10">
    <property type="entry name" value="Immunoglobulins"/>
    <property type="match status" value="4"/>
</dbReference>
<dbReference type="GO" id="GO:0070161">
    <property type="term" value="C:anchoring junction"/>
    <property type="evidence" value="ECO:0007669"/>
    <property type="project" value="UniProtKB-SubCell"/>
</dbReference>
<evidence type="ECO:0000259" key="20">
    <source>
        <dbReference type="PROSITE" id="PS50835"/>
    </source>
</evidence>
<evidence type="ECO:0000256" key="19">
    <source>
        <dbReference type="SAM" id="SignalP"/>
    </source>
</evidence>
<dbReference type="InterPro" id="IPR007110">
    <property type="entry name" value="Ig-like_dom"/>
</dbReference>
<sequence length="742" mass="81270">MAANLLFLFLLFINWTGAQQTFTIEEVKLTIEPEGELKSGSSVTLNCTSKVSRTAGFIPNYEYSLHKNKNLLKSGSDVFTIPHARVSDSGSYHCSLRIGTVTKESASETLKISGLQTPVLIVEKTEVLEGDMVSISCEAKGETGPFVFVFLDGHRDIDSFETDNDQVQTKQPLTKPGIVTLSCRYTVKLRASTETSEISNKVNITVNELPITPLITVSPSSNVIEGDPLEVVCKVEGNLTGTQYDVDLVLGEEIRSTGKGQISFKKIVTANDSGVHKCRIRTDKVFKWTAASVTVQELFSQPVLTIQPPVVFEKERVNLSCSSSKYSRERITAKDIKYYIYRGDDLLTLGSFNGRHTLLANSSTNGNYSCKAEAKNISKKSTAVTFKAKVLVSQPVIRMGEVILGQPFQIFCRSEKGSLPIKYTLLKDNNDVSVSTVYGLSENASFTAIIHDQHEIYQFRCRAENNGSSIAESSRLNGTVIVPVKKASLTVITPDVTEGQTMTLLCQASNSSTTPLTFKWYRSSTRELLRTVTVNKLFGTHTIQEVSRENRDSYYCVALNKAGSVKSDPVMVEVRLARWKKGLIVASCLLLLAISILCGIVYYKSKRGKRATAAELSVKPSSRKSDGSLTVSLAHDTAVYNAPKAGVDGGGKSIWSEKPSDSDSSEQSSTDTPSEADVEYTEVVHPQPVDPTRVPLRKGTDTVYSELQTSLHGAPERVSYVSDFSSFSVTFILFSALPLDPV</sequence>
<keyword evidence="9" id="KW-0130">Cell adhesion</keyword>
<dbReference type="InterPro" id="IPR013783">
    <property type="entry name" value="Ig-like_fold"/>
</dbReference>
<evidence type="ECO:0000256" key="6">
    <source>
        <dbReference type="ARBA" id="ARBA00022692"/>
    </source>
</evidence>
<feature type="domain" description="Ig-like" evidence="20">
    <location>
        <begin position="483"/>
        <end position="573"/>
    </location>
</feature>
<keyword evidence="11 18" id="KW-1133">Transmembrane helix</keyword>
<dbReference type="CTD" id="100333180"/>
<evidence type="ECO:0000256" key="14">
    <source>
        <dbReference type="ARBA" id="ARBA00023180"/>
    </source>
</evidence>
<keyword evidence="14" id="KW-0325">Glycoprotein</keyword>
<keyword evidence="21" id="KW-1185">Reference proteome</keyword>
<dbReference type="InParanoid" id="A0A6J2VYY7"/>